<organism evidence="2 3">
    <name type="scientific">Prosthecobacter fusiformis</name>
    <dbReference type="NCBI Taxonomy" id="48464"/>
    <lineage>
        <taxon>Bacteria</taxon>
        <taxon>Pseudomonadati</taxon>
        <taxon>Verrucomicrobiota</taxon>
        <taxon>Verrucomicrobiia</taxon>
        <taxon>Verrucomicrobiales</taxon>
        <taxon>Verrucomicrobiaceae</taxon>
        <taxon>Prosthecobacter</taxon>
    </lineage>
</organism>
<dbReference type="Proteomes" id="UP000295662">
    <property type="component" value="Unassembled WGS sequence"/>
</dbReference>
<feature type="signal peptide" evidence="1">
    <location>
        <begin position="1"/>
        <end position="18"/>
    </location>
</feature>
<gene>
    <name evidence="2" type="ORF">EI77_03376</name>
</gene>
<keyword evidence="3" id="KW-1185">Reference proteome</keyword>
<sequence>MNAILLFITLVAAPFALGQISQPEIIVDQADSHIFPAVWRNSKTAPSAVPLSGPDQPQARALVEEALSHYPAEVLSTSLKKVYVVAALKYRGVSTGGTNSRSIVYVVSHPKYTAAQIERIFHAEYSSILFRNHHSQFDLIAWQAINPPGFAYRGSGVAAIKNKQASVRIKEDVHTDGFLHEYGLASIEEDFNSYAALLFMGDRALWSAIETHPKVKAKADLVIAFYHKIHPTFTLAYFHALRPASATP</sequence>
<evidence type="ECO:0000256" key="1">
    <source>
        <dbReference type="SAM" id="SignalP"/>
    </source>
</evidence>
<comment type="caution">
    <text evidence="2">The sequence shown here is derived from an EMBL/GenBank/DDBJ whole genome shotgun (WGS) entry which is preliminary data.</text>
</comment>
<dbReference type="EMBL" id="SOCA01000007">
    <property type="protein sequence ID" value="TDU67175.1"/>
    <property type="molecule type" value="Genomic_DNA"/>
</dbReference>
<feature type="chain" id="PRO_5020769655" evidence="1">
    <location>
        <begin position="19"/>
        <end position="248"/>
    </location>
</feature>
<evidence type="ECO:0000313" key="3">
    <source>
        <dbReference type="Proteomes" id="UP000295662"/>
    </source>
</evidence>
<dbReference type="Gene3D" id="3.40.390.70">
    <property type="match status" value="1"/>
</dbReference>
<evidence type="ECO:0000313" key="2">
    <source>
        <dbReference type="EMBL" id="TDU67175.1"/>
    </source>
</evidence>
<dbReference type="OrthoDB" id="211582at2"/>
<proteinExistence type="predicted"/>
<name>A0A4R7RQV9_9BACT</name>
<dbReference type="RefSeq" id="WP_133796399.1">
    <property type="nucleotide sequence ID" value="NZ_SOCA01000007.1"/>
</dbReference>
<accession>A0A4R7RQV9</accession>
<keyword evidence="1" id="KW-0732">Signal</keyword>
<dbReference type="AlphaFoldDB" id="A0A4R7RQV9"/>
<reference evidence="2 3" key="1">
    <citation type="submission" date="2019-03" db="EMBL/GenBank/DDBJ databases">
        <title>Genomic Encyclopedia of Archaeal and Bacterial Type Strains, Phase II (KMG-II): from individual species to whole genera.</title>
        <authorList>
            <person name="Goeker M."/>
        </authorList>
    </citation>
    <scope>NUCLEOTIDE SEQUENCE [LARGE SCALE GENOMIC DNA]</scope>
    <source>
        <strain evidence="2 3">ATCC 25309</strain>
    </source>
</reference>
<protein>
    <submittedName>
        <fullName evidence="2">Uncharacterized protein</fullName>
    </submittedName>
</protein>